<protein>
    <submittedName>
        <fullName evidence="1">Uncharacterized protein</fullName>
    </submittedName>
</protein>
<sequence>MFSRFLSSGAFFRTLTQSTVASKTDFFGTNSFKATLKSGLSSNGLSNINPSPQFTSTRGFKVRSSLKKRCEHCFFVHRRKKLFVICKENPKHKQRQG</sequence>
<organism evidence="1 2">
    <name type="scientific">Entomophthora muscae</name>
    <dbReference type="NCBI Taxonomy" id="34485"/>
    <lineage>
        <taxon>Eukaryota</taxon>
        <taxon>Fungi</taxon>
        <taxon>Fungi incertae sedis</taxon>
        <taxon>Zoopagomycota</taxon>
        <taxon>Entomophthoromycotina</taxon>
        <taxon>Entomophthoromycetes</taxon>
        <taxon>Entomophthorales</taxon>
        <taxon>Entomophthoraceae</taxon>
        <taxon>Entomophthora</taxon>
    </lineage>
</organism>
<dbReference type="Proteomes" id="UP001165960">
    <property type="component" value="Unassembled WGS sequence"/>
</dbReference>
<reference evidence="1" key="1">
    <citation type="submission" date="2022-04" db="EMBL/GenBank/DDBJ databases">
        <title>Genome of the entomopathogenic fungus Entomophthora muscae.</title>
        <authorList>
            <person name="Elya C."/>
            <person name="Lovett B.R."/>
            <person name="Lee E."/>
            <person name="Macias A.M."/>
            <person name="Hajek A.E."/>
            <person name="De Bivort B.L."/>
            <person name="Kasson M.T."/>
            <person name="De Fine Licht H.H."/>
            <person name="Stajich J.E."/>
        </authorList>
    </citation>
    <scope>NUCLEOTIDE SEQUENCE</scope>
    <source>
        <strain evidence="1">Berkeley</strain>
    </source>
</reference>
<dbReference type="EMBL" id="QTSX02000018">
    <property type="protein sequence ID" value="KAJ9090067.1"/>
    <property type="molecule type" value="Genomic_DNA"/>
</dbReference>
<evidence type="ECO:0000313" key="1">
    <source>
        <dbReference type="EMBL" id="KAJ9090067.1"/>
    </source>
</evidence>
<evidence type="ECO:0000313" key="2">
    <source>
        <dbReference type="Proteomes" id="UP001165960"/>
    </source>
</evidence>
<proteinExistence type="predicted"/>
<gene>
    <name evidence="1" type="ORF">DSO57_1006461</name>
</gene>
<name>A0ACC2UT10_9FUNG</name>
<accession>A0ACC2UT10</accession>
<keyword evidence="2" id="KW-1185">Reference proteome</keyword>
<comment type="caution">
    <text evidence="1">The sequence shown here is derived from an EMBL/GenBank/DDBJ whole genome shotgun (WGS) entry which is preliminary data.</text>
</comment>